<reference evidence="1 2" key="1">
    <citation type="submission" date="2018-09" db="EMBL/GenBank/DDBJ databases">
        <title>Mesorhizobium carmichaelinearum sp. nov. isolated from Carmichaelinea spp. root nodules in New Zealand.</title>
        <authorList>
            <person name="De Meyer S.E."/>
        </authorList>
    </citation>
    <scope>NUCLEOTIDE SEQUENCE [LARGE SCALE GENOMIC DNA]</scope>
    <source>
        <strain evidence="1 2">LMG 28313</strain>
    </source>
</reference>
<name>A0A6M7TAA7_9HYPH</name>
<organism evidence="1 2">
    <name type="scientific">Mesorhizobium jarvisii</name>
    <dbReference type="NCBI Taxonomy" id="1777867"/>
    <lineage>
        <taxon>Bacteria</taxon>
        <taxon>Pseudomonadati</taxon>
        <taxon>Pseudomonadota</taxon>
        <taxon>Alphaproteobacteria</taxon>
        <taxon>Hyphomicrobiales</taxon>
        <taxon>Phyllobacteriaceae</taxon>
        <taxon>Mesorhizobium</taxon>
    </lineage>
</organism>
<accession>A0A6M7TAA7</accession>
<protein>
    <submittedName>
        <fullName evidence="1">Uncharacterized protein</fullName>
    </submittedName>
</protein>
<dbReference type="EMBL" id="QZXA01000003">
    <property type="protein sequence ID" value="RJT35342.1"/>
    <property type="molecule type" value="Genomic_DNA"/>
</dbReference>
<gene>
    <name evidence="1" type="ORF">D3242_07565</name>
</gene>
<dbReference type="AlphaFoldDB" id="A0A6M7TAA7"/>
<evidence type="ECO:0000313" key="2">
    <source>
        <dbReference type="Proteomes" id="UP000275530"/>
    </source>
</evidence>
<sequence>MVFFPFDLVVKPLAIGLERLRYPGRLAAGSASSFRRNSQGKALRAFPENHTALFLDLRQRETKRA</sequence>
<comment type="caution">
    <text evidence="1">The sequence shown here is derived from an EMBL/GenBank/DDBJ whole genome shotgun (WGS) entry which is preliminary data.</text>
</comment>
<dbReference type="Proteomes" id="UP000275530">
    <property type="component" value="Unassembled WGS sequence"/>
</dbReference>
<keyword evidence="2" id="KW-1185">Reference proteome</keyword>
<evidence type="ECO:0000313" key="1">
    <source>
        <dbReference type="EMBL" id="RJT35342.1"/>
    </source>
</evidence>
<proteinExistence type="predicted"/>